<dbReference type="Gene3D" id="3.90.79.10">
    <property type="entry name" value="Nucleoside Triphosphate Pyrophosphohydrolase"/>
    <property type="match status" value="1"/>
</dbReference>
<evidence type="ECO:0000256" key="4">
    <source>
        <dbReference type="ARBA" id="ARBA00022705"/>
    </source>
</evidence>
<keyword evidence="9" id="KW-0234">DNA repair</keyword>
<accession>A0A7V5LJN5</accession>
<dbReference type="GO" id="GO:0035539">
    <property type="term" value="F:8-oxo-7,8-dihydrodeoxyguanosine triphosphate pyrophosphatase activity"/>
    <property type="evidence" value="ECO:0007669"/>
    <property type="project" value="UniProtKB-EC"/>
</dbReference>
<dbReference type="Pfam" id="PF00293">
    <property type="entry name" value="NUDIX"/>
    <property type="match status" value="1"/>
</dbReference>
<evidence type="ECO:0000256" key="16">
    <source>
        <dbReference type="ARBA" id="ARBA00042798"/>
    </source>
</evidence>
<dbReference type="Proteomes" id="UP000886111">
    <property type="component" value="Unassembled WGS sequence"/>
</dbReference>
<sequence>RPEQALKREIKEELNVEVEILRLLWQQDFEYPQKKIQISFYHCRLLSDEGQIKPLEVADFRWIFVAEFPQFNFPPADAAFIKKLTKNFKSLVE</sequence>
<keyword evidence="8" id="KW-0460">Magnesium</keyword>
<comment type="cofactor">
    <cofactor evidence="1">
        <name>Mg(2+)</name>
        <dbReference type="ChEBI" id="CHEBI:18420"/>
    </cofactor>
</comment>
<evidence type="ECO:0000256" key="12">
    <source>
        <dbReference type="ARBA" id="ARBA00038905"/>
    </source>
</evidence>
<proteinExistence type="inferred from homology"/>
<name>A0A7V5LJN5_CALAY</name>
<dbReference type="GO" id="GO:0044716">
    <property type="term" value="F:8-oxo-GDP phosphatase activity"/>
    <property type="evidence" value="ECO:0007669"/>
    <property type="project" value="TreeGrafter"/>
</dbReference>
<evidence type="ECO:0000256" key="10">
    <source>
        <dbReference type="ARBA" id="ARBA00035861"/>
    </source>
</evidence>
<keyword evidence="4" id="KW-0235">DNA replication</keyword>
<dbReference type="PANTHER" id="PTHR47707:SF1">
    <property type="entry name" value="NUDIX HYDROLASE FAMILY PROTEIN"/>
    <property type="match status" value="1"/>
</dbReference>
<dbReference type="GO" id="GO:0046872">
    <property type="term" value="F:metal ion binding"/>
    <property type="evidence" value="ECO:0007669"/>
    <property type="project" value="UniProtKB-KW"/>
</dbReference>
<dbReference type="EMBL" id="DRTD01000386">
    <property type="protein sequence ID" value="HHE55165.1"/>
    <property type="molecule type" value="Genomic_DNA"/>
</dbReference>
<organism evidence="18">
    <name type="scientific">Caldithrix abyssi</name>
    <dbReference type="NCBI Taxonomy" id="187145"/>
    <lineage>
        <taxon>Bacteria</taxon>
        <taxon>Pseudomonadati</taxon>
        <taxon>Calditrichota</taxon>
        <taxon>Calditrichia</taxon>
        <taxon>Calditrichales</taxon>
        <taxon>Calditrichaceae</taxon>
        <taxon>Caldithrix</taxon>
    </lineage>
</organism>
<comment type="catalytic activity">
    <reaction evidence="11">
        <text>8-oxo-GTP + H2O = 8-oxo-GMP + diphosphate + H(+)</text>
        <dbReference type="Rhea" id="RHEA:67616"/>
        <dbReference type="ChEBI" id="CHEBI:15377"/>
        <dbReference type="ChEBI" id="CHEBI:15378"/>
        <dbReference type="ChEBI" id="CHEBI:33019"/>
        <dbReference type="ChEBI" id="CHEBI:143553"/>
        <dbReference type="ChEBI" id="CHEBI:145694"/>
    </reaction>
</comment>
<dbReference type="InterPro" id="IPR015797">
    <property type="entry name" value="NUDIX_hydrolase-like_dom_sf"/>
</dbReference>
<evidence type="ECO:0000259" key="17">
    <source>
        <dbReference type="PROSITE" id="PS51462"/>
    </source>
</evidence>
<evidence type="ECO:0000256" key="3">
    <source>
        <dbReference type="ARBA" id="ARBA00022457"/>
    </source>
</evidence>
<evidence type="ECO:0000256" key="7">
    <source>
        <dbReference type="ARBA" id="ARBA00022801"/>
    </source>
</evidence>
<comment type="caution">
    <text evidence="18">The sequence shown here is derived from an EMBL/GenBank/DDBJ whole genome shotgun (WGS) entry which is preliminary data.</text>
</comment>
<keyword evidence="7" id="KW-0378">Hydrolase</keyword>
<evidence type="ECO:0000313" key="18">
    <source>
        <dbReference type="EMBL" id="HHE55165.1"/>
    </source>
</evidence>
<evidence type="ECO:0000256" key="1">
    <source>
        <dbReference type="ARBA" id="ARBA00001946"/>
    </source>
</evidence>
<evidence type="ECO:0000256" key="15">
    <source>
        <dbReference type="ARBA" id="ARBA00041979"/>
    </source>
</evidence>
<dbReference type="GO" id="GO:0044715">
    <property type="term" value="F:8-oxo-dGDP phosphatase activity"/>
    <property type="evidence" value="ECO:0007669"/>
    <property type="project" value="TreeGrafter"/>
</dbReference>
<dbReference type="SUPFAM" id="SSF55811">
    <property type="entry name" value="Nudix"/>
    <property type="match status" value="1"/>
</dbReference>
<protein>
    <recommendedName>
        <fullName evidence="13">8-oxo-dGTP diphosphatase</fullName>
        <ecNumber evidence="12">3.6.1.55</ecNumber>
    </recommendedName>
    <alternativeName>
        <fullName evidence="16">7,8-dihydro-8-oxoguanine-triphosphatase</fullName>
    </alternativeName>
    <alternativeName>
        <fullName evidence="15">Mutator protein MutT</fullName>
    </alternativeName>
    <alternativeName>
        <fullName evidence="14">dGTP pyrophosphohydrolase</fullName>
    </alternativeName>
</protein>
<feature type="domain" description="Nudix hydrolase" evidence="17">
    <location>
        <begin position="1"/>
        <end position="90"/>
    </location>
</feature>
<gene>
    <name evidence="18" type="ORF">ENL21_05240</name>
</gene>
<evidence type="ECO:0000256" key="2">
    <source>
        <dbReference type="ARBA" id="ARBA00005582"/>
    </source>
</evidence>
<comment type="catalytic activity">
    <reaction evidence="10">
        <text>8-oxo-dGTP + H2O = 8-oxo-dGMP + diphosphate + H(+)</text>
        <dbReference type="Rhea" id="RHEA:31575"/>
        <dbReference type="ChEBI" id="CHEBI:15377"/>
        <dbReference type="ChEBI" id="CHEBI:15378"/>
        <dbReference type="ChEBI" id="CHEBI:33019"/>
        <dbReference type="ChEBI" id="CHEBI:63224"/>
        <dbReference type="ChEBI" id="CHEBI:77896"/>
        <dbReference type="EC" id="3.6.1.55"/>
    </reaction>
</comment>
<evidence type="ECO:0000256" key="14">
    <source>
        <dbReference type="ARBA" id="ARBA00041592"/>
    </source>
</evidence>
<dbReference type="InterPro" id="IPR047127">
    <property type="entry name" value="MutT-like"/>
</dbReference>
<dbReference type="PANTHER" id="PTHR47707">
    <property type="entry name" value="8-OXO-DGTP DIPHOSPHATASE"/>
    <property type="match status" value="1"/>
</dbReference>
<dbReference type="GO" id="GO:0008413">
    <property type="term" value="F:8-oxo-7,8-dihydroguanosine triphosphate pyrophosphatase activity"/>
    <property type="evidence" value="ECO:0007669"/>
    <property type="project" value="TreeGrafter"/>
</dbReference>
<keyword evidence="6" id="KW-0227">DNA damage</keyword>
<feature type="non-terminal residue" evidence="18">
    <location>
        <position position="1"/>
    </location>
</feature>
<evidence type="ECO:0000256" key="8">
    <source>
        <dbReference type="ARBA" id="ARBA00022842"/>
    </source>
</evidence>
<dbReference type="AlphaFoldDB" id="A0A7V5LJN5"/>
<dbReference type="GO" id="GO:0006260">
    <property type="term" value="P:DNA replication"/>
    <property type="evidence" value="ECO:0007669"/>
    <property type="project" value="UniProtKB-KW"/>
</dbReference>
<evidence type="ECO:0000256" key="6">
    <source>
        <dbReference type="ARBA" id="ARBA00022763"/>
    </source>
</evidence>
<keyword evidence="5" id="KW-0479">Metal-binding</keyword>
<dbReference type="EC" id="3.6.1.55" evidence="12"/>
<dbReference type="InterPro" id="IPR000086">
    <property type="entry name" value="NUDIX_hydrolase_dom"/>
</dbReference>
<evidence type="ECO:0000256" key="13">
    <source>
        <dbReference type="ARBA" id="ARBA00040794"/>
    </source>
</evidence>
<reference evidence="18" key="1">
    <citation type="journal article" date="2020" name="mSystems">
        <title>Genome- and Community-Level Interaction Insights into Carbon Utilization and Element Cycling Functions of Hydrothermarchaeota in Hydrothermal Sediment.</title>
        <authorList>
            <person name="Zhou Z."/>
            <person name="Liu Y."/>
            <person name="Xu W."/>
            <person name="Pan J."/>
            <person name="Luo Z.H."/>
            <person name="Li M."/>
        </authorList>
    </citation>
    <scope>NUCLEOTIDE SEQUENCE [LARGE SCALE GENOMIC DNA]</scope>
    <source>
        <strain evidence="18">HyVt-76</strain>
    </source>
</reference>
<evidence type="ECO:0000256" key="11">
    <source>
        <dbReference type="ARBA" id="ARBA00036904"/>
    </source>
</evidence>
<keyword evidence="3" id="KW-0515">Mutator protein</keyword>
<dbReference type="GO" id="GO:0006281">
    <property type="term" value="P:DNA repair"/>
    <property type="evidence" value="ECO:0007669"/>
    <property type="project" value="UniProtKB-KW"/>
</dbReference>
<evidence type="ECO:0000256" key="9">
    <source>
        <dbReference type="ARBA" id="ARBA00023204"/>
    </source>
</evidence>
<comment type="similarity">
    <text evidence="2">Belongs to the Nudix hydrolase family.</text>
</comment>
<dbReference type="PROSITE" id="PS51462">
    <property type="entry name" value="NUDIX"/>
    <property type="match status" value="1"/>
</dbReference>
<evidence type="ECO:0000256" key="5">
    <source>
        <dbReference type="ARBA" id="ARBA00022723"/>
    </source>
</evidence>